<name>A0A8S1HG59_9PELO</name>
<evidence type="ECO:0000313" key="3">
    <source>
        <dbReference type="EMBL" id="CAD6192350.1"/>
    </source>
</evidence>
<evidence type="ECO:0000313" key="4">
    <source>
        <dbReference type="Proteomes" id="UP000835052"/>
    </source>
</evidence>
<feature type="compositionally biased region" description="Basic and acidic residues" evidence="2">
    <location>
        <begin position="165"/>
        <end position="179"/>
    </location>
</feature>
<keyword evidence="4" id="KW-1185">Reference proteome</keyword>
<feature type="compositionally biased region" description="Acidic residues" evidence="2">
    <location>
        <begin position="231"/>
        <end position="251"/>
    </location>
</feature>
<evidence type="ECO:0000256" key="2">
    <source>
        <dbReference type="SAM" id="MobiDB-lite"/>
    </source>
</evidence>
<dbReference type="Proteomes" id="UP000835052">
    <property type="component" value="Unassembled WGS sequence"/>
</dbReference>
<evidence type="ECO:0000256" key="1">
    <source>
        <dbReference type="SAM" id="Coils"/>
    </source>
</evidence>
<feature type="compositionally biased region" description="Polar residues" evidence="2">
    <location>
        <begin position="217"/>
        <end position="230"/>
    </location>
</feature>
<feature type="coiled-coil region" evidence="1">
    <location>
        <begin position="264"/>
        <end position="330"/>
    </location>
</feature>
<keyword evidence="1" id="KW-0175">Coiled coil</keyword>
<dbReference type="AlphaFoldDB" id="A0A8S1HG59"/>
<dbReference type="EMBL" id="CAJGYM010000027">
    <property type="protein sequence ID" value="CAD6192350.1"/>
    <property type="molecule type" value="Genomic_DNA"/>
</dbReference>
<gene>
    <name evidence="3" type="ORF">CAUJ_LOCUS8269</name>
</gene>
<accession>A0A8S1HG59</accession>
<reference evidence="3" key="1">
    <citation type="submission" date="2020-10" db="EMBL/GenBank/DDBJ databases">
        <authorList>
            <person name="Kikuchi T."/>
        </authorList>
    </citation>
    <scope>NUCLEOTIDE SEQUENCE</scope>
    <source>
        <strain evidence="3">NKZ352</strain>
    </source>
</reference>
<comment type="caution">
    <text evidence="3">The sequence shown here is derived from an EMBL/GenBank/DDBJ whole genome shotgun (WGS) entry which is preliminary data.</text>
</comment>
<protein>
    <submittedName>
        <fullName evidence="3">Uncharacterized protein</fullName>
    </submittedName>
</protein>
<feature type="region of interest" description="Disordered" evidence="2">
    <location>
        <begin position="152"/>
        <end position="251"/>
    </location>
</feature>
<feature type="compositionally biased region" description="Acidic residues" evidence="2">
    <location>
        <begin position="201"/>
        <end position="210"/>
    </location>
</feature>
<organism evidence="3 4">
    <name type="scientific">Caenorhabditis auriculariae</name>
    <dbReference type="NCBI Taxonomy" id="2777116"/>
    <lineage>
        <taxon>Eukaryota</taxon>
        <taxon>Metazoa</taxon>
        <taxon>Ecdysozoa</taxon>
        <taxon>Nematoda</taxon>
        <taxon>Chromadorea</taxon>
        <taxon>Rhabditida</taxon>
        <taxon>Rhabditina</taxon>
        <taxon>Rhabditomorpha</taxon>
        <taxon>Rhabditoidea</taxon>
        <taxon>Rhabditidae</taxon>
        <taxon>Peloderinae</taxon>
        <taxon>Caenorhabditis</taxon>
    </lineage>
</organism>
<sequence>MNHLDLHSAAMSFATRYFQSPEEWANKPVREDIEKNETHTSLISTGPEPSPELCTAKELGKMIPAQEKLKVSFPRLPEVWKAPQLLNRLTAEPGQSRQNEIIEQTWKAIREIEEETQKKIDEDEHKRIFKQEILSKPETDIEIITKEEIEEVSVVESSSQGTYEPQREGLKEQQEKTKESSGNVDGARKLPTTAPSKSIAEAEEATEQEDVSGGLTMCTNSQPTFDSSASENEEVVEQTVEDVQENNEPEVSVEEMWKAIQDETRKKQGNRKREEEEQEELEELRRKAEEIENDCEEIRRKRKEKSENWKNELDEMMAESERDLQEFLRMATEFLRRRQWNRQVEENWNRRLNAQRTSFTPALDIFKSFERELTRRNYILQSSPSIPTEKSSLLIEFAFEKFLHALEALFFLSSTGAAFLCDIIAILENSMDKLEEVQRVANSLWEESLLTSHTMMESDVWKLLVEKMAALNEVLRNTPTVESLNEKYRDRH</sequence>
<proteinExistence type="predicted"/>